<evidence type="ECO:0000256" key="1">
    <source>
        <dbReference type="SAM" id="Phobius"/>
    </source>
</evidence>
<protein>
    <submittedName>
        <fullName evidence="2">Uncharacterized protein</fullName>
    </submittedName>
</protein>
<keyword evidence="3" id="KW-1185">Reference proteome</keyword>
<keyword evidence="1" id="KW-0472">Membrane</keyword>
<name>A0A1X1PBF5_9BURK</name>
<sequence>MPSRIPLRTFVGDDSIMIRPIADRMRAWHAFPGSPSTIDFPIHLIQLRSVIMVKRLFVAISLVAGILLVLSPGFMVLYHIEHYDSTQ</sequence>
<dbReference type="EMBL" id="NBYX01000015">
    <property type="protein sequence ID" value="ORT82895.1"/>
    <property type="molecule type" value="Genomic_DNA"/>
</dbReference>
<comment type="caution">
    <text evidence="2">The sequence shown here is derived from an EMBL/GenBank/DDBJ whole genome shotgun (WGS) entry which is preliminary data.</text>
</comment>
<proteinExistence type="predicted"/>
<evidence type="ECO:0000313" key="2">
    <source>
        <dbReference type="EMBL" id="ORT82895.1"/>
    </source>
</evidence>
<dbReference type="AlphaFoldDB" id="A0A1X1PBF5"/>
<evidence type="ECO:0000313" key="3">
    <source>
        <dbReference type="Proteomes" id="UP000193146"/>
    </source>
</evidence>
<dbReference type="Proteomes" id="UP000193146">
    <property type="component" value="Unassembled WGS sequence"/>
</dbReference>
<keyword evidence="1" id="KW-0812">Transmembrane</keyword>
<keyword evidence="1" id="KW-1133">Transmembrane helix</keyword>
<organism evidence="2 3">
    <name type="scientific">Burkholderia puraquae</name>
    <dbReference type="NCBI Taxonomy" id="1904757"/>
    <lineage>
        <taxon>Bacteria</taxon>
        <taxon>Pseudomonadati</taxon>
        <taxon>Pseudomonadota</taxon>
        <taxon>Betaproteobacteria</taxon>
        <taxon>Burkholderiales</taxon>
        <taxon>Burkholderiaceae</taxon>
        <taxon>Burkholderia</taxon>
        <taxon>Burkholderia cepacia complex</taxon>
    </lineage>
</organism>
<feature type="transmembrane region" description="Helical" evidence="1">
    <location>
        <begin position="56"/>
        <end position="80"/>
    </location>
</feature>
<reference evidence="2 3" key="1">
    <citation type="submission" date="2017-04" db="EMBL/GenBank/DDBJ databases">
        <title>Burkholderia puraquae sp. nov., a novel Burkholderia cepacia complex species from hospital setting samples.</title>
        <authorList>
            <person name="Martina P."/>
            <person name="Leguizamon M."/>
            <person name="Prieto C."/>
            <person name="Sousa S."/>
            <person name="Montanaro P."/>
            <person name="Draghi W."/>
            <person name="Staembler M."/>
            <person name="Bettiol M."/>
            <person name="Figoli C."/>
            <person name="Palau J."/>
            <person name="Alvarez F."/>
            <person name="Benetti S."/>
            <person name="Anchat E."/>
            <person name="Vescina C."/>
            <person name="Ferreras J."/>
            <person name="Lasch P."/>
            <person name="Lagares A."/>
            <person name="Zorreguieta A."/>
            <person name="Yantorno O."/>
            <person name="Bosch A."/>
        </authorList>
    </citation>
    <scope>NUCLEOTIDE SEQUENCE [LARGE SCALE GENOMIC DNA]</scope>
    <source>
        <strain evidence="2 3">CAMPA 1040</strain>
    </source>
</reference>
<gene>
    <name evidence="2" type="ORF">B7G54_26000</name>
</gene>
<accession>A0A1X1PBF5</accession>